<accession>A0AAD3D072</accession>
<feature type="region of interest" description="Disordered" evidence="1">
    <location>
        <begin position="100"/>
        <end position="154"/>
    </location>
</feature>
<evidence type="ECO:0000256" key="2">
    <source>
        <dbReference type="SAM" id="Phobius"/>
    </source>
</evidence>
<feature type="compositionally biased region" description="Basic and acidic residues" evidence="1">
    <location>
        <begin position="100"/>
        <end position="117"/>
    </location>
</feature>
<feature type="transmembrane region" description="Helical" evidence="2">
    <location>
        <begin position="47"/>
        <end position="69"/>
    </location>
</feature>
<keyword evidence="2" id="KW-0812">Transmembrane</keyword>
<evidence type="ECO:0000313" key="4">
    <source>
        <dbReference type="Proteomes" id="UP001054902"/>
    </source>
</evidence>
<reference evidence="3 4" key="1">
    <citation type="journal article" date="2021" name="Sci. Rep.">
        <title>The genome of the diatom Chaetoceros tenuissimus carries an ancient integrated fragment of an extant virus.</title>
        <authorList>
            <person name="Hongo Y."/>
            <person name="Kimura K."/>
            <person name="Takaki Y."/>
            <person name="Yoshida Y."/>
            <person name="Baba S."/>
            <person name="Kobayashi G."/>
            <person name="Nagasaki K."/>
            <person name="Hano T."/>
            <person name="Tomaru Y."/>
        </authorList>
    </citation>
    <scope>NUCLEOTIDE SEQUENCE [LARGE SCALE GENOMIC DNA]</scope>
    <source>
        <strain evidence="3 4">NIES-3715</strain>
    </source>
</reference>
<dbReference type="AlphaFoldDB" id="A0AAD3D072"/>
<evidence type="ECO:0000313" key="3">
    <source>
        <dbReference type="EMBL" id="GFH53729.1"/>
    </source>
</evidence>
<comment type="caution">
    <text evidence="3">The sequence shown here is derived from an EMBL/GenBank/DDBJ whole genome shotgun (WGS) entry which is preliminary data.</text>
</comment>
<organism evidence="3 4">
    <name type="scientific">Chaetoceros tenuissimus</name>
    <dbReference type="NCBI Taxonomy" id="426638"/>
    <lineage>
        <taxon>Eukaryota</taxon>
        <taxon>Sar</taxon>
        <taxon>Stramenopiles</taxon>
        <taxon>Ochrophyta</taxon>
        <taxon>Bacillariophyta</taxon>
        <taxon>Coscinodiscophyceae</taxon>
        <taxon>Chaetocerotophycidae</taxon>
        <taxon>Chaetocerotales</taxon>
        <taxon>Chaetocerotaceae</taxon>
        <taxon>Chaetoceros</taxon>
    </lineage>
</organism>
<dbReference type="Proteomes" id="UP001054902">
    <property type="component" value="Unassembled WGS sequence"/>
</dbReference>
<keyword evidence="2" id="KW-0472">Membrane</keyword>
<name>A0AAD3D072_9STRA</name>
<proteinExistence type="predicted"/>
<gene>
    <name evidence="3" type="ORF">CTEN210_10205</name>
</gene>
<evidence type="ECO:0000256" key="1">
    <source>
        <dbReference type="SAM" id="MobiDB-lite"/>
    </source>
</evidence>
<feature type="compositionally biased region" description="Basic and acidic residues" evidence="1">
    <location>
        <begin position="131"/>
        <end position="142"/>
    </location>
</feature>
<evidence type="ECO:0008006" key="5">
    <source>
        <dbReference type="Google" id="ProtNLM"/>
    </source>
</evidence>
<keyword evidence="2" id="KW-1133">Transmembrane helix</keyword>
<dbReference type="EMBL" id="BLLK01000047">
    <property type="protein sequence ID" value="GFH53729.1"/>
    <property type="molecule type" value="Genomic_DNA"/>
</dbReference>
<sequence>MAFAPSSISSTTRAQSTSLNFSPATTNLISTISADIDNIPQDDFATVFAGGIAVMIGGVLSTVIVGFLLESGNSYANVVADSYAQGGDEDFWNQLNPEEREKAESMLKKLRESKGENVDLPIPPPPSASESKPEEKKEEKVKVASNDMFSDYDD</sequence>
<keyword evidence="4" id="KW-1185">Reference proteome</keyword>
<protein>
    <recommendedName>
        <fullName evidence="5">Transmembrane protein</fullName>
    </recommendedName>
</protein>